<dbReference type="OMA" id="RMHNIAD"/>
<evidence type="ECO:0000313" key="2">
    <source>
        <dbReference type="Ensembl" id="ENSEBUP00000019724.1"/>
    </source>
</evidence>
<sequence>MCRNRPLYMEKLKWWSEYPMTEQQLYSKRDEFWDTAPAFDGHAEIWDALKAVTSAFEHQDLELAQAILDCANISLPHGSLTECYDELGNLYCLPIYCLVSPLNLVDSTDVLEAGLDDVYELHLRLCLSPNGKDVQLLVQRSDTVLQAKRRLQAQEAAVCMRKCDILEPGHQLWFFLGQLLLDRMHLDDVYIPQDFIVQVVLKCD</sequence>
<dbReference type="InterPro" id="IPR039869">
    <property type="entry name" value="UBTD1/2"/>
</dbReference>
<dbReference type="Pfam" id="PF16455">
    <property type="entry name" value="UBD"/>
    <property type="match status" value="1"/>
</dbReference>
<dbReference type="InterPro" id="IPR038169">
    <property type="entry name" value="DC-UbP/UBTD2_N_sf"/>
</dbReference>
<dbReference type="GeneTree" id="ENSGT00940000156641"/>
<dbReference type="AlphaFoldDB" id="A0A8C4QU32"/>
<reference evidence="2" key="1">
    <citation type="submission" date="2025-08" db="UniProtKB">
        <authorList>
            <consortium name="Ensembl"/>
        </authorList>
    </citation>
    <scope>IDENTIFICATION</scope>
</reference>
<accession>A0A8C4QU32</accession>
<protein>
    <submittedName>
        <fullName evidence="2">Ubiquitin domain containing 2</fullName>
    </submittedName>
</protein>
<dbReference type="InterPro" id="IPR029071">
    <property type="entry name" value="Ubiquitin-like_domsf"/>
</dbReference>
<dbReference type="Gene3D" id="1.20.225.20">
    <property type="entry name" value="Ub domain-containing protein, DC-UbP/UBTD2, N-terminal domain"/>
    <property type="match status" value="1"/>
</dbReference>
<dbReference type="Proteomes" id="UP000694388">
    <property type="component" value="Unplaced"/>
</dbReference>
<evidence type="ECO:0000259" key="1">
    <source>
        <dbReference type="Pfam" id="PF16455"/>
    </source>
</evidence>
<name>A0A8C4QU32_EPTBU</name>
<reference evidence="2" key="2">
    <citation type="submission" date="2025-09" db="UniProtKB">
        <authorList>
            <consortium name="Ensembl"/>
        </authorList>
    </citation>
    <scope>IDENTIFICATION</scope>
</reference>
<feature type="domain" description="DC-UbP/UBTD2 N-terminal" evidence="1">
    <location>
        <begin position="4"/>
        <end position="106"/>
    </location>
</feature>
<dbReference type="Gene3D" id="3.10.20.90">
    <property type="entry name" value="Phosphatidylinositol 3-kinase Catalytic Subunit, Chain A, domain 1"/>
    <property type="match status" value="1"/>
</dbReference>
<dbReference type="Ensembl" id="ENSEBUT00000020299.1">
    <property type="protein sequence ID" value="ENSEBUP00000019724.1"/>
    <property type="gene ID" value="ENSEBUG00000012259.1"/>
</dbReference>
<dbReference type="PANTHER" id="PTHR13609">
    <property type="entry name" value="UBIQUITIN DOMAIN CONTAINING 1 PROTEIN-RELATED"/>
    <property type="match status" value="1"/>
</dbReference>
<dbReference type="InterPro" id="IPR032752">
    <property type="entry name" value="DC-UbP/UBTD2_N"/>
</dbReference>
<proteinExistence type="predicted"/>
<keyword evidence="3" id="KW-1185">Reference proteome</keyword>
<dbReference type="SUPFAM" id="SSF54236">
    <property type="entry name" value="Ubiquitin-like"/>
    <property type="match status" value="1"/>
</dbReference>
<organism evidence="2 3">
    <name type="scientific">Eptatretus burgeri</name>
    <name type="common">Inshore hagfish</name>
    <dbReference type="NCBI Taxonomy" id="7764"/>
    <lineage>
        <taxon>Eukaryota</taxon>
        <taxon>Metazoa</taxon>
        <taxon>Chordata</taxon>
        <taxon>Craniata</taxon>
        <taxon>Vertebrata</taxon>
        <taxon>Cyclostomata</taxon>
        <taxon>Myxini</taxon>
        <taxon>Myxiniformes</taxon>
        <taxon>Myxinidae</taxon>
        <taxon>Eptatretinae</taxon>
        <taxon>Eptatretus</taxon>
    </lineage>
</organism>
<evidence type="ECO:0000313" key="3">
    <source>
        <dbReference type="Proteomes" id="UP000694388"/>
    </source>
</evidence>